<dbReference type="Pfam" id="PF06283">
    <property type="entry name" value="ThuA"/>
    <property type="match status" value="1"/>
</dbReference>
<evidence type="ECO:0000313" key="4">
    <source>
        <dbReference type="EMBL" id="RXW24297.1"/>
    </source>
</evidence>
<sequence>MLPLYGYLFLSFAVFTAQAQHFAPRVLIYSATAAFRHDSIPTAIAALKANSATIDVTFDDTEDRADFNDINLANYDGVVFLSNTGEVLDESGKTALQNYLNNGGNFIGIHSASDTLRNTTFFVRQIGARFDYHADLQEATVNVIGPTHPSTSEVPEAWTLRDEMYNFDADPRDLGSVVILSADESSYTDTGPRRYDQGSPHPLAWYQERGAGVDASGIPGRSFYTSLGHLNETWQDTTFLSHVLGGISWALQSNTTRAFNSSGLVGNPEPREETISSGTASTGNANPTPGSTSTGL</sequence>
<dbReference type="OrthoDB" id="3482285at2759"/>
<dbReference type="InterPro" id="IPR029010">
    <property type="entry name" value="ThuA-like"/>
</dbReference>
<feature type="compositionally biased region" description="Polar residues" evidence="1">
    <location>
        <begin position="275"/>
        <end position="296"/>
    </location>
</feature>
<organism evidence="4 5">
    <name type="scientific">Candolleomyces aberdarensis</name>
    <dbReference type="NCBI Taxonomy" id="2316362"/>
    <lineage>
        <taxon>Eukaryota</taxon>
        <taxon>Fungi</taxon>
        <taxon>Dikarya</taxon>
        <taxon>Basidiomycota</taxon>
        <taxon>Agaricomycotina</taxon>
        <taxon>Agaricomycetes</taxon>
        <taxon>Agaricomycetidae</taxon>
        <taxon>Agaricales</taxon>
        <taxon>Agaricineae</taxon>
        <taxon>Psathyrellaceae</taxon>
        <taxon>Candolleomyces</taxon>
    </lineage>
</organism>
<dbReference type="AlphaFoldDB" id="A0A4Q2DV58"/>
<keyword evidence="5" id="KW-1185">Reference proteome</keyword>
<dbReference type="InterPro" id="IPR029062">
    <property type="entry name" value="Class_I_gatase-like"/>
</dbReference>
<protein>
    <recommendedName>
        <fullName evidence="3">ThuA-like domain-containing protein</fullName>
    </recommendedName>
</protein>
<proteinExistence type="predicted"/>
<reference evidence="4 5" key="1">
    <citation type="submission" date="2019-01" db="EMBL/GenBank/DDBJ databases">
        <title>Draft genome sequence of Psathyrella aberdarensis IHI B618.</title>
        <authorList>
            <person name="Buettner E."/>
            <person name="Kellner H."/>
        </authorList>
    </citation>
    <scope>NUCLEOTIDE SEQUENCE [LARGE SCALE GENOMIC DNA]</scope>
    <source>
        <strain evidence="4 5">IHI B618</strain>
    </source>
</reference>
<comment type="caution">
    <text evidence="4">The sequence shown here is derived from an EMBL/GenBank/DDBJ whole genome shotgun (WGS) entry which is preliminary data.</text>
</comment>
<feature type="chain" id="PRO_5020731021" description="ThuA-like domain-containing protein" evidence="2">
    <location>
        <begin position="20"/>
        <end position="296"/>
    </location>
</feature>
<gene>
    <name evidence="4" type="ORF">EST38_g1560</name>
</gene>
<dbReference type="PANTHER" id="PTHR40469:SF2">
    <property type="entry name" value="GALACTOSE-BINDING DOMAIN-LIKE SUPERFAMILY PROTEIN"/>
    <property type="match status" value="1"/>
</dbReference>
<keyword evidence="2" id="KW-0732">Signal</keyword>
<name>A0A4Q2DV58_9AGAR</name>
<accession>A0A4Q2DV58</accession>
<feature type="region of interest" description="Disordered" evidence="1">
    <location>
        <begin position="260"/>
        <end position="296"/>
    </location>
</feature>
<evidence type="ECO:0000256" key="1">
    <source>
        <dbReference type="SAM" id="MobiDB-lite"/>
    </source>
</evidence>
<dbReference type="Proteomes" id="UP000290288">
    <property type="component" value="Unassembled WGS sequence"/>
</dbReference>
<dbReference type="SUPFAM" id="SSF52317">
    <property type="entry name" value="Class I glutamine amidotransferase-like"/>
    <property type="match status" value="1"/>
</dbReference>
<evidence type="ECO:0000313" key="5">
    <source>
        <dbReference type="Proteomes" id="UP000290288"/>
    </source>
</evidence>
<dbReference type="Gene3D" id="3.40.50.880">
    <property type="match status" value="1"/>
</dbReference>
<evidence type="ECO:0000256" key="2">
    <source>
        <dbReference type="SAM" id="SignalP"/>
    </source>
</evidence>
<dbReference type="EMBL" id="SDEE01000022">
    <property type="protein sequence ID" value="RXW24297.1"/>
    <property type="molecule type" value="Genomic_DNA"/>
</dbReference>
<feature type="domain" description="ThuA-like" evidence="3">
    <location>
        <begin position="25"/>
        <end position="250"/>
    </location>
</feature>
<dbReference type="PANTHER" id="PTHR40469">
    <property type="entry name" value="SECRETED GLYCOSYL HYDROLASE"/>
    <property type="match status" value="1"/>
</dbReference>
<feature type="signal peptide" evidence="2">
    <location>
        <begin position="1"/>
        <end position="19"/>
    </location>
</feature>
<evidence type="ECO:0000259" key="3">
    <source>
        <dbReference type="Pfam" id="PF06283"/>
    </source>
</evidence>